<evidence type="ECO:0000313" key="6">
    <source>
        <dbReference type="Proteomes" id="UP001458880"/>
    </source>
</evidence>
<accession>A0AAW1KH32</accession>
<reference evidence="5 6" key="2">
    <citation type="journal article" date="2024" name="BMC Genomics">
        <title>De novo assembly and annotation of Popillia japonica's genome with initial clues to its potential as an invasive pest.</title>
        <authorList>
            <person name="Cucini C."/>
            <person name="Boschi S."/>
            <person name="Funari R."/>
            <person name="Cardaioli E."/>
            <person name="Iannotti N."/>
            <person name="Marturano G."/>
            <person name="Paoli F."/>
            <person name="Bruttini M."/>
            <person name="Carapelli A."/>
            <person name="Frati F."/>
            <person name="Nardi F."/>
        </authorList>
    </citation>
    <scope>NUCLEOTIDE SEQUENCE [LARGE SCALE GENOMIC DNA]</scope>
    <source>
        <strain evidence="5">DMR45628</strain>
    </source>
</reference>
<keyword evidence="2" id="KW-0677">Repeat</keyword>
<dbReference type="InterPro" id="IPR002048">
    <property type="entry name" value="EF_hand_dom"/>
</dbReference>
<dbReference type="InterPro" id="IPR018247">
    <property type="entry name" value="EF_Hand_1_Ca_BS"/>
</dbReference>
<dbReference type="PANTHER" id="PTHR23104:SF1">
    <property type="entry name" value="EF-HAND DOMAIN-CONTAINING PROTEIN"/>
    <property type="match status" value="1"/>
</dbReference>
<dbReference type="SUPFAM" id="SSF47473">
    <property type="entry name" value="EF-hand"/>
    <property type="match status" value="1"/>
</dbReference>
<evidence type="ECO:0000256" key="3">
    <source>
        <dbReference type="ARBA" id="ARBA00022837"/>
    </source>
</evidence>
<dbReference type="EMBL" id="JASPKY010000238">
    <property type="protein sequence ID" value="KAK9717580.1"/>
    <property type="molecule type" value="Genomic_DNA"/>
</dbReference>
<evidence type="ECO:0000259" key="4">
    <source>
        <dbReference type="PROSITE" id="PS50222"/>
    </source>
</evidence>
<dbReference type="Proteomes" id="UP001458880">
    <property type="component" value="Unassembled WGS sequence"/>
</dbReference>
<keyword evidence="6" id="KW-1185">Reference proteome</keyword>
<organism evidence="5 6">
    <name type="scientific">Popillia japonica</name>
    <name type="common">Japanese beetle</name>
    <dbReference type="NCBI Taxonomy" id="7064"/>
    <lineage>
        <taxon>Eukaryota</taxon>
        <taxon>Metazoa</taxon>
        <taxon>Ecdysozoa</taxon>
        <taxon>Arthropoda</taxon>
        <taxon>Hexapoda</taxon>
        <taxon>Insecta</taxon>
        <taxon>Pterygota</taxon>
        <taxon>Neoptera</taxon>
        <taxon>Endopterygota</taxon>
        <taxon>Coleoptera</taxon>
        <taxon>Polyphaga</taxon>
        <taxon>Scarabaeiformia</taxon>
        <taxon>Scarabaeidae</taxon>
        <taxon>Rutelinae</taxon>
        <taxon>Popillia</taxon>
    </lineage>
</organism>
<dbReference type="InterPro" id="IPR011992">
    <property type="entry name" value="EF-hand-dom_pair"/>
</dbReference>
<evidence type="ECO:0000256" key="1">
    <source>
        <dbReference type="ARBA" id="ARBA00022729"/>
    </source>
</evidence>
<dbReference type="PANTHER" id="PTHR23104">
    <property type="entry name" value="MULTIPLE COAGULATION FACTOR DEFICIENCY PROTEIN 2 NEURAL STEM CELL DERIVED NEURONAL SURVIVAL PROTEIN"/>
    <property type="match status" value="1"/>
</dbReference>
<evidence type="ECO:0000256" key="2">
    <source>
        <dbReference type="ARBA" id="ARBA00022737"/>
    </source>
</evidence>
<evidence type="ECO:0000313" key="5">
    <source>
        <dbReference type="EMBL" id="KAK9717580.1"/>
    </source>
</evidence>
<name>A0AAW1KH32_POPJA</name>
<dbReference type="Gene3D" id="1.10.238.10">
    <property type="entry name" value="EF-hand"/>
    <property type="match status" value="1"/>
</dbReference>
<reference evidence="5" key="1">
    <citation type="submission" date="2023-05" db="EMBL/GenBank/DDBJ databases">
        <authorList>
            <person name="Nardi F."/>
            <person name="Carapelli A."/>
            <person name="Cucini C."/>
        </authorList>
    </citation>
    <scope>NUCLEOTIDE SEQUENCE</scope>
    <source>
        <strain evidence="5">DMR45628</strain>
        <tissue evidence="5">Testes</tissue>
    </source>
</reference>
<keyword evidence="1" id="KW-0732">Signal</keyword>
<feature type="domain" description="EF-hand" evidence="4">
    <location>
        <begin position="127"/>
        <end position="162"/>
    </location>
</feature>
<dbReference type="GO" id="GO:0005509">
    <property type="term" value="F:calcium ion binding"/>
    <property type="evidence" value="ECO:0007669"/>
    <property type="project" value="InterPro"/>
</dbReference>
<dbReference type="InterPro" id="IPR052110">
    <property type="entry name" value="MCFD2-like"/>
</dbReference>
<protein>
    <submittedName>
        <fullName evidence="5">EF-hand domain pair</fullName>
    </submittedName>
</protein>
<gene>
    <name evidence="5" type="ORF">QE152_g23660</name>
</gene>
<proteinExistence type="predicted"/>
<comment type="caution">
    <text evidence="5">The sequence shown here is derived from an EMBL/GenBank/DDBJ whole genome shotgun (WGS) entry which is preliminary data.</text>
</comment>
<dbReference type="EMBL" id="JASPKY010000238">
    <property type="protein sequence ID" value="KAK9717579.1"/>
    <property type="molecule type" value="Genomic_DNA"/>
</dbReference>
<sequence length="169" mass="19664">MKFKLKDAYRRGLGQKRLLKDDIAPPSRGGVEEKLTQNEELLHDKAHIQEHLEEVIDQPDLSKLSDEELEFYYFQLHDTDNNSKLDGLEILQAILHTTHSNNYHEDDSETVDNEIESVKDENDDLDYYIELIDRVLAEDDKDQDGYLNYPEFVAGGRKTNIQPSVKMIK</sequence>
<dbReference type="AlphaFoldDB" id="A0AAW1KH32"/>
<keyword evidence="3" id="KW-0106">Calcium</keyword>
<dbReference type="PROSITE" id="PS50222">
    <property type="entry name" value="EF_HAND_2"/>
    <property type="match status" value="1"/>
</dbReference>
<dbReference type="PROSITE" id="PS00018">
    <property type="entry name" value="EF_HAND_1"/>
    <property type="match status" value="1"/>
</dbReference>